<dbReference type="EMBL" id="CAJNOR010002068">
    <property type="protein sequence ID" value="CAF1243203.1"/>
    <property type="molecule type" value="Genomic_DNA"/>
</dbReference>
<proteinExistence type="predicted"/>
<keyword evidence="1" id="KW-0812">Transmembrane</keyword>
<protein>
    <submittedName>
        <fullName evidence="2">Uncharacterized protein</fullName>
    </submittedName>
</protein>
<keyword evidence="1" id="KW-0472">Membrane</keyword>
<comment type="caution">
    <text evidence="2">The sequence shown here is derived from an EMBL/GenBank/DDBJ whole genome shotgun (WGS) entry which is preliminary data.</text>
</comment>
<dbReference type="AlphaFoldDB" id="A0A814ZI36"/>
<evidence type="ECO:0000313" key="2">
    <source>
        <dbReference type="EMBL" id="CAF1243203.1"/>
    </source>
</evidence>
<keyword evidence="3" id="KW-1185">Reference proteome</keyword>
<feature type="transmembrane region" description="Helical" evidence="1">
    <location>
        <begin position="91"/>
        <end position="113"/>
    </location>
</feature>
<name>A0A814ZI36_ADIRI</name>
<feature type="transmembrane region" description="Helical" evidence="1">
    <location>
        <begin position="181"/>
        <end position="203"/>
    </location>
</feature>
<sequence length="416" mass="46676">MHPKIDVLPSYEKAVQNLNEPPPSYATVIESEDTSSCIVSKLMKYICKHFAAYKLTTALATVLILFSIISLTALIIGVHDHSSCSRRLTPAIWLIVFGAFTFVLCWIMSILTIARTILADPYRRWCKIALIIVSVSICIFNLTWGFLQVALVSSTSGTNVLDRCNPIILISLTIAGAHPYFSYWMTMNAYCTLFAVVCYLIILNRPEVVLADKCSEDDNLAGFCDSKDKPHLAKLEEEMTSIDLSKVIYFSIVMKDSEKLKSVNIEQASEWLIQNIEKYPGCASFLGIGISIGLLIDSYSNNDAVKAIQKEYEDLSNTDPKIFAARKYYVQHIFKRTNEIRNNVVNFKKWQRIRTIVKTIFATVFGWIGYSATDTAVKTAAFISSGIAGTSAAFDAYNWRALHKLVEHLDKTGYIV</sequence>
<dbReference type="Proteomes" id="UP000663828">
    <property type="component" value="Unassembled WGS sequence"/>
</dbReference>
<feature type="transmembrane region" description="Helical" evidence="1">
    <location>
        <begin position="51"/>
        <end position="79"/>
    </location>
</feature>
<organism evidence="2 3">
    <name type="scientific">Adineta ricciae</name>
    <name type="common">Rotifer</name>
    <dbReference type="NCBI Taxonomy" id="249248"/>
    <lineage>
        <taxon>Eukaryota</taxon>
        <taxon>Metazoa</taxon>
        <taxon>Spiralia</taxon>
        <taxon>Gnathifera</taxon>
        <taxon>Rotifera</taxon>
        <taxon>Eurotatoria</taxon>
        <taxon>Bdelloidea</taxon>
        <taxon>Adinetida</taxon>
        <taxon>Adinetidae</taxon>
        <taxon>Adineta</taxon>
    </lineage>
</organism>
<gene>
    <name evidence="2" type="ORF">XAT740_LOCUS25849</name>
</gene>
<evidence type="ECO:0000313" key="3">
    <source>
        <dbReference type="Proteomes" id="UP000663828"/>
    </source>
</evidence>
<reference evidence="2" key="1">
    <citation type="submission" date="2021-02" db="EMBL/GenBank/DDBJ databases">
        <authorList>
            <person name="Nowell W R."/>
        </authorList>
    </citation>
    <scope>NUCLEOTIDE SEQUENCE</scope>
</reference>
<feature type="transmembrane region" description="Helical" evidence="1">
    <location>
        <begin position="125"/>
        <end position="147"/>
    </location>
</feature>
<accession>A0A814ZI36</accession>
<keyword evidence="1" id="KW-1133">Transmembrane helix</keyword>
<evidence type="ECO:0000256" key="1">
    <source>
        <dbReference type="SAM" id="Phobius"/>
    </source>
</evidence>